<feature type="transmembrane region" description="Helical" evidence="3">
    <location>
        <begin position="472"/>
        <end position="491"/>
    </location>
</feature>
<keyword evidence="3" id="KW-0812">Transmembrane</keyword>
<keyword evidence="1" id="KW-0802">TPR repeat</keyword>
<keyword evidence="7" id="KW-1185">Reference proteome</keyword>
<reference evidence="6 7" key="1">
    <citation type="submission" date="2018-08" db="EMBL/GenBank/DDBJ databases">
        <title>The draft genome squence of Brumimicrobium sp. N62.</title>
        <authorList>
            <person name="Du Z.-J."/>
            <person name="Luo H.-R."/>
        </authorList>
    </citation>
    <scope>NUCLEOTIDE SEQUENCE [LARGE SCALE GENOMIC DNA]</scope>
    <source>
        <strain evidence="6 7">N62</strain>
    </source>
</reference>
<comment type="caution">
    <text evidence="6">The sequence shown here is derived from an EMBL/GenBank/DDBJ whole genome shotgun (WGS) entry which is preliminary data.</text>
</comment>
<feature type="chain" id="PRO_5017813398" description="Signal transduction histidine kinase internal region domain-containing protein" evidence="4">
    <location>
        <begin position="20"/>
        <end position="722"/>
    </location>
</feature>
<evidence type="ECO:0000259" key="5">
    <source>
        <dbReference type="Pfam" id="PF06580"/>
    </source>
</evidence>
<dbReference type="PANTHER" id="PTHR34220:SF7">
    <property type="entry name" value="SENSOR HISTIDINE KINASE YPDA"/>
    <property type="match status" value="1"/>
</dbReference>
<feature type="coiled-coil region" evidence="2">
    <location>
        <begin position="419"/>
        <end position="469"/>
    </location>
</feature>
<proteinExistence type="predicted"/>
<dbReference type="AlphaFoldDB" id="A0A3E1EXB3"/>
<dbReference type="Gene3D" id="3.30.565.10">
    <property type="entry name" value="Histidine kinase-like ATPase, C-terminal domain"/>
    <property type="match status" value="1"/>
</dbReference>
<dbReference type="SUPFAM" id="SSF55874">
    <property type="entry name" value="ATPase domain of HSP90 chaperone/DNA topoisomerase II/histidine kinase"/>
    <property type="match status" value="1"/>
</dbReference>
<feature type="signal peptide" evidence="4">
    <location>
        <begin position="1"/>
        <end position="19"/>
    </location>
</feature>
<dbReference type="PANTHER" id="PTHR34220">
    <property type="entry name" value="SENSOR HISTIDINE KINASE YPDA"/>
    <property type="match status" value="1"/>
</dbReference>
<keyword evidence="4" id="KW-0732">Signal</keyword>
<dbReference type="InterPro" id="IPR050640">
    <property type="entry name" value="Bact_2-comp_sensor_kinase"/>
</dbReference>
<dbReference type="GO" id="GO:0016020">
    <property type="term" value="C:membrane"/>
    <property type="evidence" value="ECO:0007669"/>
    <property type="project" value="InterPro"/>
</dbReference>
<name>A0A3E1EXB3_9FLAO</name>
<evidence type="ECO:0000256" key="2">
    <source>
        <dbReference type="SAM" id="Coils"/>
    </source>
</evidence>
<evidence type="ECO:0000313" key="6">
    <source>
        <dbReference type="EMBL" id="RFC54204.1"/>
    </source>
</evidence>
<protein>
    <recommendedName>
        <fullName evidence="5">Signal transduction histidine kinase internal region domain-containing protein</fullName>
    </recommendedName>
</protein>
<dbReference type="RefSeq" id="WP_116881044.1">
    <property type="nucleotide sequence ID" value="NZ_QURB01000005.1"/>
</dbReference>
<dbReference type="InterPro" id="IPR011990">
    <property type="entry name" value="TPR-like_helical_dom_sf"/>
</dbReference>
<keyword evidence="3" id="KW-1133">Transmembrane helix</keyword>
<dbReference type="SMART" id="SM00028">
    <property type="entry name" value="TPR"/>
    <property type="match status" value="4"/>
</dbReference>
<gene>
    <name evidence="6" type="ORF">DXU93_09465</name>
</gene>
<sequence>MKRILLLYVLILLTFSVNAEGEDNFINEIVNAKTKLEKEKHFLNWVNSLSQTNNLSCDSLIINHKRYIDQFSEEGSFYLLIYGFNNARIGGLNNPESRFANFSMKAPDVLLTSGMIKFLEKSLITDEEYTTLKNNIDHFSDPIRKSLFYTISTAKTNITKRSKIDFLEKALEQAKLGPTQTLASSIYDIISNLYLENEQFELALLNQQKGVSLSRENNLTANTAFHLVRIGEIHLKLGNLNKAKSSFKEAEQLVKNTQLDYILGTLYNYLGVIYELEFKYKKSISNYQKSLIKFYNVQNEDGLARTHKNIGKVFCTKNYFELADENYDLSNEFYLTIGDSSGYADLNYYRSILYLKQDKLEKAENALISAIEYWTSRKKKIPLKKAYLQYAKIKSEQGLVKASNDYLLKYISVSDSIHKAETEHKLAELSELYQSEQKERKIIEQEKELEQQQADRNKVENELTISRLKTNLMIVIFIFAIGLFIIIYITIKNKNKREQLVNAQKETELQQKLLRSQMNPHFIFNAMTVIQSYIYDEDTSNSTKFLVHFSKLMRLMLENNTKEFISLEKEMEIINRYLVIQKMRFEERFEFVIENETIKDLSNISIPPMLIQPFIENAIEHGNLDQIEDGMIKIRCEIKGDLFIFTIEDNGIGRKASSQRKTKNSENHQSMAIKLTRERIALLNKKHKRKGELRIVDLNKAEETGTKVFISTAYKTNYINEL</sequence>
<dbReference type="SUPFAM" id="SSF48452">
    <property type="entry name" value="TPR-like"/>
    <property type="match status" value="2"/>
</dbReference>
<dbReference type="Pfam" id="PF06580">
    <property type="entry name" value="His_kinase"/>
    <property type="match status" value="1"/>
</dbReference>
<dbReference type="Proteomes" id="UP000257127">
    <property type="component" value="Unassembled WGS sequence"/>
</dbReference>
<dbReference type="Gene3D" id="1.25.40.10">
    <property type="entry name" value="Tetratricopeptide repeat domain"/>
    <property type="match status" value="2"/>
</dbReference>
<dbReference type="InterPro" id="IPR036890">
    <property type="entry name" value="HATPase_C_sf"/>
</dbReference>
<organism evidence="6 7">
    <name type="scientific">Brumimicrobium aurantiacum</name>
    <dbReference type="NCBI Taxonomy" id="1737063"/>
    <lineage>
        <taxon>Bacteria</taxon>
        <taxon>Pseudomonadati</taxon>
        <taxon>Bacteroidota</taxon>
        <taxon>Flavobacteriia</taxon>
        <taxon>Flavobacteriales</taxon>
        <taxon>Crocinitomicaceae</taxon>
        <taxon>Brumimicrobium</taxon>
    </lineage>
</organism>
<keyword evidence="2" id="KW-0175">Coiled coil</keyword>
<dbReference type="PROSITE" id="PS50005">
    <property type="entry name" value="TPR"/>
    <property type="match status" value="1"/>
</dbReference>
<dbReference type="EMBL" id="QURB01000005">
    <property type="protein sequence ID" value="RFC54204.1"/>
    <property type="molecule type" value="Genomic_DNA"/>
</dbReference>
<evidence type="ECO:0000256" key="4">
    <source>
        <dbReference type="SAM" id="SignalP"/>
    </source>
</evidence>
<dbReference type="OrthoDB" id="6190788at2"/>
<feature type="repeat" description="TPR" evidence="1">
    <location>
        <begin position="224"/>
        <end position="257"/>
    </location>
</feature>
<evidence type="ECO:0000256" key="3">
    <source>
        <dbReference type="SAM" id="Phobius"/>
    </source>
</evidence>
<dbReference type="GO" id="GO:0000155">
    <property type="term" value="F:phosphorelay sensor kinase activity"/>
    <property type="evidence" value="ECO:0007669"/>
    <property type="project" value="InterPro"/>
</dbReference>
<accession>A0A3E1EXB3</accession>
<evidence type="ECO:0000313" key="7">
    <source>
        <dbReference type="Proteomes" id="UP000257127"/>
    </source>
</evidence>
<feature type="domain" description="Signal transduction histidine kinase internal region" evidence="5">
    <location>
        <begin position="510"/>
        <end position="589"/>
    </location>
</feature>
<dbReference type="InterPro" id="IPR019734">
    <property type="entry name" value="TPR_rpt"/>
</dbReference>
<evidence type="ECO:0000256" key="1">
    <source>
        <dbReference type="PROSITE-ProRule" id="PRU00339"/>
    </source>
</evidence>
<keyword evidence="3" id="KW-0472">Membrane</keyword>
<dbReference type="InterPro" id="IPR010559">
    <property type="entry name" value="Sig_transdc_His_kin_internal"/>
</dbReference>